<organism evidence="1 2">
    <name type="scientific">Polysphondylium violaceum</name>
    <dbReference type="NCBI Taxonomy" id="133409"/>
    <lineage>
        <taxon>Eukaryota</taxon>
        <taxon>Amoebozoa</taxon>
        <taxon>Evosea</taxon>
        <taxon>Eumycetozoa</taxon>
        <taxon>Dictyostelia</taxon>
        <taxon>Dictyosteliales</taxon>
        <taxon>Dictyosteliaceae</taxon>
        <taxon>Polysphondylium</taxon>
    </lineage>
</organism>
<dbReference type="AlphaFoldDB" id="A0A8J4V725"/>
<comment type="caution">
    <text evidence="1">The sequence shown here is derived from an EMBL/GenBank/DDBJ whole genome shotgun (WGS) entry which is preliminary data.</text>
</comment>
<dbReference type="InterPro" id="IPR052050">
    <property type="entry name" value="SecEffector_AnkRepeat"/>
</dbReference>
<gene>
    <name evidence="1" type="ORF">CYY_002284</name>
</gene>
<protein>
    <recommendedName>
        <fullName evidence="3">Ankyrin repeat-containing protein</fullName>
    </recommendedName>
</protein>
<evidence type="ECO:0000313" key="2">
    <source>
        <dbReference type="Proteomes" id="UP000695562"/>
    </source>
</evidence>
<evidence type="ECO:0008006" key="3">
    <source>
        <dbReference type="Google" id="ProtNLM"/>
    </source>
</evidence>
<name>A0A8J4V725_9MYCE</name>
<dbReference type="InterPro" id="IPR036770">
    <property type="entry name" value="Ankyrin_rpt-contain_sf"/>
</dbReference>
<dbReference type="EMBL" id="AJWJ01000061">
    <property type="protein sequence ID" value="KAF2076427.1"/>
    <property type="molecule type" value="Genomic_DNA"/>
</dbReference>
<dbReference type="Gene3D" id="1.25.40.20">
    <property type="entry name" value="Ankyrin repeat-containing domain"/>
    <property type="match status" value="1"/>
</dbReference>
<keyword evidence="2" id="KW-1185">Reference proteome</keyword>
<dbReference type="InterPro" id="IPR002110">
    <property type="entry name" value="Ankyrin_rpt"/>
</dbReference>
<proteinExistence type="predicted"/>
<dbReference type="OrthoDB" id="24201at2759"/>
<evidence type="ECO:0000313" key="1">
    <source>
        <dbReference type="EMBL" id="KAF2076427.1"/>
    </source>
</evidence>
<reference evidence="1" key="1">
    <citation type="submission" date="2020-01" db="EMBL/GenBank/DDBJ databases">
        <title>Development of genomics and gene disruption for Polysphondylium violaceum indicates a role for the polyketide synthase stlB in stalk morphogenesis.</title>
        <authorList>
            <person name="Narita B."/>
            <person name="Kawabe Y."/>
            <person name="Kin K."/>
            <person name="Saito T."/>
            <person name="Gibbs R."/>
            <person name="Kuspa A."/>
            <person name="Muzny D."/>
            <person name="Queller D."/>
            <person name="Richards S."/>
            <person name="Strassman J."/>
            <person name="Sucgang R."/>
            <person name="Worley K."/>
            <person name="Schaap P."/>
        </authorList>
    </citation>
    <scope>NUCLEOTIDE SEQUENCE</scope>
    <source>
        <strain evidence="1">QSvi11</strain>
    </source>
</reference>
<accession>A0A8J4V725</accession>
<sequence>MDVNRELIFFRVFKDKLLLKNIFYYIHHNINGGSNFINLSLKKSWAINVDLFYEKIDLYFNVWKKDPSTPYYLDIGMDDIQFLLEEPKIPQKTFELLFNEFGNLFHLYDAASETGVVKQEPTPFSLLYRTSLPNPPKEKPSIRVLLLAVQSGSLEKVQFLEAHGFSFKAYRLNLIIESIENSIGSKTFSKELLDYILSNSNVVRTFPSTPVSTFSTFSTFSTTPTFPVDSSNLFGAKVGPIEEDQNLVTVALKRMFKSREIEEWMASAFFNSFLCPIFYSRELVSAITEHGFYDLAVDWVKNSQGRDIKYDHMATFVLSKPNCVKTYQFLLDQGVFKDTKDGYSLGKSKIPMDLFPFFDVTSSFEVFEYYLESSEFNNPLAGSINTKSFSNLYAIFDSRVKELLMRKQVKLQNDYRFGNLMDQAAVNGSFEMVKWLHEMGFSCTKSATNSTLEIVEFLIENTTQGFTDTHLTNCYHGDLRIVELLHETTLKRPDYPITFSYRSIDRCAMHGYLDIVQYLLKHRKEGFTRDGLNDAVKGGHVEIVKLLLSFNEKFTLFESSMDQIILKGHTKMFEFLLTTKYAPLLLNHIKGFSQTISQYQRNKFEYYINPHNLLYKVDADHVQILVDQANYDDLMQGNRMHIYTHAASKGLLKESKMGMSEIVEAFIQKLSILQQECNFFLYTLLYNSPYSQAIKNRTLLHLLYQCAKNNDIRALDYIAANVTQSSIPIAPINLGGIREYTDEIGKLKTNTTLSPTTRQYLSLLGVI</sequence>
<dbReference type="Pfam" id="PF13637">
    <property type="entry name" value="Ank_4"/>
    <property type="match status" value="1"/>
</dbReference>
<dbReference type="Proteomes" id="UP000695562">
    <property type="component" value="Unassembled WGS sequence"/>
</dbReference>
<dbReference type="PANTHER" id="PTHR46586:SF3">
    <property type="entry name" value="ANKYRIN REPEAT-CONTAINING PROTEIN"/>
    <property type="match status" value="1"/>
</dbReference>
<dbReference type="PANTHER" id="PTHR46586">
    <property type="entry name" value="ANKYRIN REPEAT-CONTAINING PROTEIN"/>
    <property type="match status" value="1"/>
</dbReference>
<dbReference type="SUPFAM" id="SSF48403">
    <property type="entry name" value="Ankyrin repeat"/>
    <property type="match status" value="1"/>
</dbReference>